<dbReference type="RefSeq" id="WP_253777689.1">
    <property type="nucleotide sequence ID" value="NZ_JAMTCK010000017.1"/>
</dbReference>
<dbReference type="Gene3D" id="1.50.10.20">
    <property type="match status" value="2"/>
</dbReference>
<comment type="caution">
    <text evidence="6">The sequence shown here is derived from an EMBL/GenBank/DDBJ whole genome shotgun (WGS) entry which is preliminary data.</text>
</comment>
<keyword evidence="7" id="KW-1185">Reference proteome</keyword>
<organism evidence="6 7">
    <name type="scientific">Goodfellowiella coeruleoviolacea</name>
    <dbReference type="NCBI Taxonomy" id="334858"/>
    <lineage>
        <taxon>Bacteria</taxon>
        <taxon>Bacillati</taxon>
        <taxon>Actinomycetota</taxon>
        <taxon>Actinomycetes</taxon>
        <taxon>Pseudonocardiales</taxon>
        <taxon>Pseudonocardiaceae</taxon>
        <taxon>Goodfellowiella</taxon>
    </lineage>
</organism>
<protein>
    <submittedName>
        <fullName evidence="6">Lanosterol synthase</fullName>
    </submittedName>
</protein>
<dbReference type="PANTHER" id="PTHR11764:SF20">
    <property type="entry name" value="LANOSTEROL SYNTHASE"/>
    <property type="match status" value="1"/>
</dbReference>
<gene>
    <name evidence="6" type="ORF">LX83_006048</name>
</gene>
<dbReference type="InterPro" id="IPR032696">
    <property type="entry name" value="SQ_cyclase_C"/>
</dbReference>
<dbReference type="AlphaFoldDB" id="A0AAE3GKX7"/>
<dbReference type="PANTHER" id="PTHR11764">
    <property type="entry name" value="TERPENE CYCLASE/MUTASE FAMILY MEMBER"/>
    <property type="match status" value="1"/>
</dbReference>
<dbReference type="GO" id="GO:0016104">
    <property type="term" value="P:triterpenoid biosynthetic process"/>
    <property type="evidence" value="ECO:0007669"/>
    <property type="project" value="InterPro"/>
</dbReference>
<dbReference type="NCBIfam" id="TIGR01787">
    <property type="entry name" value="squalene_cyclas"/>
    <property type="match status" value="1"/>
</dbReference>
<sequence length="654" mass="72158">MTALQTSSPLDDLCALQHDDGRWEAEMVWSAGLLAHYVIARRVAGPWPMDADDVRGTLRQFEVTRLPDGAWPVHLEGEGSTSGTVLAYVALRVLGVPPDDELVARARRWLHARPNAVLHMPSMARVWLAVLGLYEYEGIAPITPELLLAPTWFPLHPHRFSCHVRQAYAGMSQLYGAKVRFDLGELTEPLRAELYDRPYRSIDFRAARFRLDAPEVCAPPSAAVSFAYRLLSLYERRPIPALRRAALRRSVALTEADRMASGGQGLTVLHGLLGHLGHASSAPPTAELHRRILAFDVWRWHDDQEGLRFTGARSSSWDTAFALRACAAAPSTPAARAAVAKAHRWLLRQQVTEELPSSENTGRDPVLGGWCFSDAAHRWPVADCTAEALSALLVVRERADLRAVTEPVPVRALVAGVKFILSRQNRDGGFATYERARMPRVFERLNMTETYVDCMSDHSYVECTGSCIAALARFRRACPSVHARVIDAAIRRGVAYLKSQQRPDGSYRGEWGITFTYGTFFALEGLVTAGVSRSDPAIARAVSWLLATQRRDGGWSEHHSSMLSGVHTELPEAHAAMTAWAVLALLAGGLPDDHPAVQRGRDRLLALRADHDGRGWPKQAANGAFYGSGVLDYRLYKDVFPTWALGAHSAEARA</sequence>
<comment type="similarity">
    <text evidence="2">Belongs to the terpene cyclase/mutase family.</text>
</comment>
<dbReference type="EMBL" id="JAMTCK010000017">
    <property type="protein sequence ID" value="MCP2169164.1"/>
    <property type="molecule type" value="Genomic_DNA"/>
</dbReference>
<feature type="domain" description="Squalene cyclase N-terminal" evidence="5">
    <location>
        <begin position="12"/>
        <end position="263"/>
    </location>
</feature>
<dbReference type="InterPro" id="IPR018333">
    <property type="entry name" value="Squalene_cyclase"/>
</dbReference>
<evidence type="ECO:0000259" key="5">
    <source>
        <dbReference type="Pfam" id="PF13249"/>
    </source>
</evidence>
<dbReference type="GO" id="GO:0005811">
    <property type="term" value="C:lipid droplet"/>
    <property type="evidence" value="ECO:0007669"/>
    <property type="project" value="InterPro"/>
</dbReference>
<comment type="pathway">
    <text evidence="1">Secondary metabolite biosynthesis; hopanoid biosynthesis.</text>
</comment>
<proteinExistence type="inferred from homology"/>
<dbReference type="InterPro" id="IPR008930">
    <property type="entry name" value="Terpenoid_cyclase/PrenylTrfase"/>
</dbReference>
<dbReference type="GO" id="GO:0016866">
    <property type="term" value="F:intramolecular transferase activity"/>
    <property type="evidence" value="ECO:0007669"/>
    <property type="project" value="InterPro"/>
</dbReference>
<evidence type="ECO:0000256" key="2">
    <source>
        <dbReference type="ARBA" id="ARBA00009755"/>
    </source>
</evidence>
<feature type="domain" description="Squalene cyclase C-terminal" evidence="4">
    <location>
        <begin position="314"/>
        <end position="647"/>
    </location>
</feature>
<reference evidence="6" key="1">
    <citation type="submission" date="2022-06" db="EMBL/GenBank/DDBJ databases">
        <title>Genomic Encyclopedia of Archaeal and Bacterial Type Strains, Phase II (KMG-II): from individual species to whole genera.</title>
        <authorList>
            <person name="Goeker M."/>
        </authorList>
    </citation>
    <scope>NUCLEOTIDE SEQUENCE</scope>
    <source>
        <strain evidence="6">DSM 43935</strain>
    </source>
</reference>
<evidence type="ECO:0000256" key="1">
    <source>
        <dbReference type="ARBA" id="ARBA00004999"/>
    </source>
</evidence>
<dbReference type="InterPro" id="IPR032697">
    <property type="entry name" value="SQ_cyclase_N"/>
</dbReference>
<evidence type="ECO:0000256" key="3">
    <source>
        <dbReference type="ARBA" id="ARBA00022737"/>
    </source>
</evidence>
<name>A0AAE3GKX7_9PSEU</name>
<keyword evidence="3" id="KW-0677">Repeat</keyword>
<evidence type="ECO:0000313" key="7">
    <source>
        <dbReference type="Proteomes" id="UP001206128"/>
    </source>
</evidence>
<dbReference type="Proteomes" id="UP001206128">
    <property type="component" value="Unassembled WGS sequence"/>
</dbReference>
<evidence type="ECO:0000259" key="4">
    <source>
        <dbReference type="Pfam" id="PF13243"/>
    </source>
</evidence>
<dbReference type="Pfam" id="PF13249">
    <property type="entry name" value="SQHop_cyclase_N"/>
    <property type="match status" value="1"/>
</dbReference>
<dbReference type="Pfam" id="PF13243">
    <property type="entry name" value="SQHop_cyclase_C"/>
    <property type="match status" value="1"/>
</dbReference>
<accession>A0AAE3GKX7</accession>
<evidence type="ECO:0000313" key="6">
    <source>
        <dbReference type="EMBL" id="MCP2169164.1"/>
    </source>
</evidence>
<dbReference type="SUPFAM" id="SSF48239">
    <property type="entry name" value="Terpenoid cyclases/Protein prenyltransferases"/>
    <property type="match status" value="2"/>
</dbReference>